<dbReference type="OrthoDB" id="386632at2759"/>
<dbReference type="GeneID" id="20040957"/>
<evidence type="ECO:0000313" key="4">
    <source>
        <dbReference type="EMBL" id="EUD63934.1"/>
    </source>
</evidence>
<reference evidence="4 5" key="1">
    <citation type="submission" date="2013-02" db="EMBL/GenBank/DDBJ databases">
        <title>The Genome Sequence of Plasmodium inui San Antonio 1.</title>
        <authorList>
            <consortium name="The Broad Institute Genome Sequencing Platform"/>
            <consortium name="The Broad Institute Genome Sequencing Center for Infectious Disease"/>
            <person name="Neafsey D."/>
            <person name="Cheeseman I."/>
            <person name="Volkman S."/>
            <person name="Adams J."/>
            <person name="Walker B."/>
            <person name="Young S.K."/>
            <person name="Zeng Q."/>
            <person name="Gargeya S."/>
            <person name="Fitzgerald M."/>
            <person name="Haas B."/>
            <person name="Abouelleil A."/>
            <person name="Alvarado L."/>
            <person name="Arachchi H.M."/>
            <person name="Berlin A.M."/>
            <person name="Chapman S.B."/>
            <person name="Dewar J."/>
            <person name="Goldberg J."/>
            <person name="Griggs A."/>
            <person name="Gujja S."/>
            <person name="Hansen M."/>
            <person name="Howarth C."/>
            <person name="Imamovic A."/>
            <person name="Larimer J."/>
            <person name="McCowan C."/>
            <person name="Murphy C."/>
            <person name="Neiman D."/>
            <person name="Pearson M."/>
            <person name="Priest M."/>
            <person name="Roberts A."/>
            <person name="Saif S."/>
            <person name="Shea T."/>
            <person name="Sisk P."/>
            <person name="Sykes S."/>
            <person name="Wortman J."/>
            <person name="Nusbaum C."/>
            <person name="Birren B."/>
        </authorList>
    </citation>
    <scope>NUCLEOTIDE SEQUENCE [LARGE SCALE GENOMIC DNA]</scope>
    <source>
        <strain evidence="4 5">San Antonio 1</strain>
    </source>
</reference>
<dbReference type="InterPro" id="IPR044885">
    <property type="entry name" value="PRESA_N_sf"/>
</dbReference>
<dbReference type="RefSeq" id="XP_008819476.1">
    <property type="nucleotide sequence ID" value="XM_008821254.1"/>
</dbReference>
<keyword evidence="2" id="KW-1133">Transmembrane helix</keyword>
<sequence length="631" mass="69608">MIFRSVKAFVASKEFVCRKNGNSNRDSKNILECKKENYNRSNYGKFMFSNFGTLFLVGCVYMFLQSGKIYEDTIVSERHWSNGNGRQLAEANPTSGQGGNDGYMGKDFDPYDMTNLEQQNYGTGNTNDLTDLFQGGGDSAYMWGANGNGATGYGEENWDSYYKSAYGNFPPSADNGPASHRADASHNRMSRYGDSSMKNGMMGSITSSLGNIPNESVLGSRASMQSNEADGAAGADGGASSDGADGDAGGSLPGSSNMNEGVLGSKAAAGGSQGEQITDDKYPVFDSLYEEYLGATKGAATLRGVHAKTGGGLGGRWGATVGGTSGNDSDDELSPEARAVLGRAFGKGSGADIGARSRNNFKESSDPYGQFESGAASDSMWSGFQNQYDSFTEPTMSTSVSTNDISPRTMWAHYRQQLENYSDAKDELEESRQEKQFSERSSSSHHRTRSSSGRTSSRSKPKSSLDNRIVKSSAKKGTSRDEYEKRRKDSKMLQRASSKHIMEMIDKLGSTVNMRDMFYIFNCLINHERTKYVDMQEGTMLFWDKTAKSYGIPGCYKNRQWMKAFDGMTKELFYTEKKLFDRLYYLLQTGSCSRRSYIQFLKEVKYTCSRVRKEMDSEWKQYLCSKVAGAW</sequence>
<keyword evidence="5" id="KW-1185">Reference proteome</keyword>
<gene>
    <name evidence="4" type="ORF">C922_05683</name>
</gene>
<dbReference type="NCBIfam" id="TIGR01639">
    <property type="entry name" value="P_fal_TIGR01639"/>
    <property type="match status" value="1"/>
</dbReference>
<keyword evidence="2" id="KW-0472">Membrane</keyword>
<feature type="compositionally biased region" description="Low complexity" evidence="1">
    <location>
        <begin position="450"/>
        <end position="462"/>
    </location>
</feature>
<feature type="region of interest" description="Disordered" evidence="1">
    <location>
        <begin position="173"/>
        <end position="197"/>
    </location>
</feature>
<name>W7A4B0_9APIC</name>
<feature type="region of interest" description="Disordered" evidence="1">
    <location>
        <begin position="425"/>
        <end position="496"/>
    </location>
</feature>
<protein>
    <recommendedName>
        <fullName evidence="3">Plasmodium RESA N-terminal domain-containing protein</fullName>
    </recommendedName>
</protein>
<dbReference type="PANTHER" id="PTHR36193">
    <property type="entry name" value="PHISTB DOMAIN-CONTAINING RESA-LIKE PROTEIN 1"/>
    <property type="match status" value="1"/>
</dbReference>
<dbReference type="VEuPathDB" id="PlasmoDB:C922_05683"/>
<feature type="region of interest" description="Disordered" evidence="1">
    <location>
        <begin position="222"/>
        <end position="279"/>
    </location>
</feature>
<dbReference type="PANTHER" id="PTHR36193:SF23">
    <property type="entry name" value="PHISTB DOMAIN-CONTAINING RESA-LIKE PROTEIN 1"/>
    <property type="match status" value="1"/>
</dbReference>
<evidence type="ECO:0000256" key="2">
    <source>
        <dbReference type="SAM" id="Phobius"/>
    </source>
</evidence>
<dbReference type="Proteomes" id="UP000030640">
    <property type="component" value="Unassembled WGS sequence"/>
</dbReference>
<dbReference type="AlphaFoldDB" id="W7A4B0"/>
<feature type="transmembrane region" description="Helical" evidence="2">
    <location>
        <begin position="46"/>
        <end position="64"/>
    </location>
</feature>
<keyword evidence="2" id="KW-0812">Transmembrane</keyword>
<proteinExistence type="predicted"/>
<dbReference type="Gene3D" id="6.10.280.180">
    <property type="entry name" value="Plasmodium RESA, N-terminal helical domain"/>
    <property type="match status" value="1"/>
</dbReference>
<feature type="domain" description="Plasmodium RESA N-terminal" evidence="3">
    <location>
        <begin position="498"/>
        <end position="619"/>
    </location>
</feature>
<evidence type="ECO:0000259" key="3">
    <source>
        <dbReference type="Pfam" id="PF09687"/>
    </source>
</evidence>
<feature type="region of interest" description="Disordered" evidence="1">
    <location>
        <begin position="346"/>
        <end position="376"/>
    </location>
</feature>
<feature type="compositionally biased region" description="Basic and acidic residues" evidence="1">
    <location>
        <begin position="478"/>
        <end position="492"/>
    </location>
</feature>
<dbReference type="InterPro" id="IPR019111">
    <property type="entry name" value="PRESA_N"/>
</dbReference>
<dbReference type="Pfam" id="PF09687">
    <property type="entry name" value="PRESAN"/>
    <property type="match status" value="1"/>
</dbReference>
<dbReference type="EMBL" id="KI965593">
    <property type="protein sequence ID" value="EUD63934.1"/>
    <property type="molecule type" value="Genomic_DNA"/>
</dbReference>
<accession>W7A4B0</accession>
<evidence type="ECO:0000256" key="1">
    <source>
        <dbReference type="SAM" id="MobiDB-lite"/>
    </source>
</evidence>
<organism evidence="4 5">
    <name type="scientific">Plasmodium inui San Antonio 1</name>
    <dbReference type="NCBI Taxonomy" id="1237626"/>
    <lineage>
        <taxon>Eukaryota</taxon>
        <taxon>Sar</taxon>
        <taxon>Alveolata</taxon>
        <taxon>Apicomplexa</taxon>
        <taxon>Aconoidasida</taxon>
        <taxon>Haemosporida</taxon>
        <taxon>Plasmodiidae</taxon>
        <taxon>Plasmodium</taxon>
        <taxon>Plasmodium (Plasmodium)</taxon>
    </lineage>
</organism>
<feature type="region of interest" description="Disordered" evidence="1">
    <location>
        <begin position="85"/>
        <end position="109"/>
    </location>
</feature>
<dbReference type="InterPro" id="IPR006526">
    <property type="entry name" value="Export_prot_PHISTa/b/c"/>
</dbReference>
<feature type="compositionally biased region" description="Basic and acidic residues" evidence="1">
    <location>
        <begin position="425"/>
        <end position="438"/>
    </location>
</feature>
<feature type="compositionally biased region" description="Low complexity" evidence="1">
    <location>
        <begin position="229"/>
        <end position="243"/>
    </location>
</feature>
<evidence type="ECO:0000313" key="5">
    <source>
        <dbReference type="Proteomes" id="UP000030640"/>
    </source>
</evidence>